<feature type="domain" description="FAD/NAD(P)-binding" evidence="11">
    <location>
        <begin position="398"/>
        <end position="628"/>
    </location>
</feature>
<evidence type="ECO:0000256" key="7">
    <source>
        <dbReference type="ARBA" id="ARBA00023002"/>
    </source>
</evidence>
<keyword evidence="5" id="KW-0288">FMN</keyword>
<dbReference type="SUPFAM" id="SSF51395">
    <property type="entry name" value="FMN-linked oxidoreductases"/>
    <property type="match status" value="1"/>
</dbReference>
<evidence type="ECO:0000313" key="12">
    <source>
        <dbReference type="EMBL" id="OAM29945.1"/>
    </source>
</evidence>
<dbReference type="SUPFAM" id="SSF51905">
    <property type="entry name" value="FAD/NAD(P)-binding domain"/>
    <property type="match status" value="1"/>
</dbReference>
<dbReference type="GO" id="GO:0051536">
    <property type="term" value="F:iron-sulfur cluster binding"/>
    <property type="evidence" value="ECO:0007669"/>
    <property type="project" value="UniProtKB-KW"/>
</dbReference>
<comment type="cofactor">
    <cofactor evidence="1">
        <name>FMN</name>
        <dbReference type="ChEBI" id="CHEBI:58210"/>
    </cofactor>
</comment>
<dbReference type="AlphaFoldDB" id="A0A1A9RY91"/>
<dbReference type="PANTHER" id="PTHR42917:SF2">
    <property type="entry name" value="2,4-DIENOYL-COA REDUCTASE [(2E)-ENOYL-COA-PRODUCING]"/>
    <property type="match status" value="1"/>
</dbReference>
<keyword evidence="7" id="KW-0560">Oxidoreductase</keyword>
<evidence type="ECO:0000256" key="1">
    <source>
        <dbReference type="ARBA" id="ARBA00001917"/>
    </source>
</evidence>
<dbReference type="EMBL" id="LXSL01000013">
    <property type="protein sequence ID" value="OAM29945.1"/>
    <property type="molecule type" value="Genomic_DNA"/>
</dbReference>
<dbReference type="PANTHER" id="PTHR42917">
    <property type="entry name" value="2,4-DIENOYL-COA REDUCTASE"/>
    <property type="match status" value="1"/>
</dbReference>
<dbReference type="OrthoDB" id="8985337at2"/>
<evidence type="ECO:0008006" key="14">
    <source>
        <dbReference type="Google" id="ProtNLM"/>
    </source>
</evidence>
<gene>
    <name evidence="12" type="ORF">A7P95_02655</name>
</gene>
<accession>A0A1A9RY91</accession>
<dbReference type="InterPro" id="IPR036188">
    <property type="entry name" value="FAD/NAD-bd_sf"/>
</dbReference>
<dbReference type="InterPro" id="IPR001155">
    <property type="entry name" value="OxRdtase_FMN_N"/>
</dbReference>
<reference evidence="13" key="1">
    <citation type="submission" date="2016-05" db="EMBL/GenBank/DDBJ databases">
        <title>Draft genome of Corynebacterium afermentans subsp. afermentans LCDC 88199T.</title>
        <authorList>
            <person name="Bernier A.-M."/>
            <person name="Bernard K."/>
        </authorList>
    </citation>
    <scope>NUCLEOTIDE SEQUENCE [LARGE SCALE GENOMIC DNA]</scope>
    <source>
        <strain evidence="13">NML02-A-017</strain>
    </source>
</reference>
<dbReference type="Gene3D" id="3.20.20.70">
    <property type="entry name" value="Aldolase class I"/>
    <property type="match status" value="1"/>
</dbReference>
<dbReference type="GO" id="GO:0046872">
    <property type="term" value="F:metal ion binding"/>
    <property type="evidence" value="ECO:0007669"/>
    <property type="project" value="UniProtKB-KW"/>
</dbReference>
<dbReference type="Pfam" id="PF00724">
    <property type="entry name" value="Oxidored_FMN"/>
    <property type="match status" value="1"/>
</dbReference>
<sequence length="658" mass="73274">MNSKYPHMFQPLTIKGVTFKNRVFASPITTNRVVTEQGYPTPEAIDVYETKARGGFAEVTITESFIDHEYSWRHEHGLNLWENPMSTIHMEAIMILTEAIKAHGAVATIQLNHVGAMNHPDTIPGHKNPIGPSAFVREDGVQVEEMTVEMMEKTAAQWAEVAWVCKSLGFQVINLHGGHGWLLNQFISPKFNHRTDEFGGSMENRAKFPIMVCKKIREVCGNDLLIEYRLSGSERMEGGMTLEDGIEFAKIIQHHVDLIHVTSGSYQDHVNTKAFSSMFDPHGCNLDLAEAIKKHVDVPVISVGGFNSPEQIEKAIASGKCDIVAMGRQQFADPDFVNKTRDGIEDQIAPCLRCSCFNPLSSDPDARPIPALWHCTVNPRGQRELRWRNAPQPKGRRHVVVVGGGVGGMYAAVTAAERGHQVTLLEKSNNLGGVLWFTDIDNDKESLKRFKDSMVARCKYHNVDIRLNTEATRELLAEMQPDYVICAVGGRAYVPDIKGIEHAKHALYAYTHPDEVRNKRVVIIGGGDIGCESGYFFAAEWGAHVSILERRKDVMLDALPSQRTALMPRMAKVGMNLLCSVQIQEITEDSVIYLNKEGKQQQIAADLVLHCCGSRSNKDLVKRLEGVCPRFIVVGDARQARTVKEATYEGFCAAMDIL</sequence>
<evidence type="ECO:0000259" key="10">
    <source>
        <dbReference type="Pfam" id="PF00724"/>
    </source>
</evidence>
<protein>
    <recommendedName>
        <fullName evidence="14">NADH oxidase</fullName>
    </recommendedName>
</protein>
<keyword evidence="13" id="KW-1185">Reference proteome</keyword>
<dbReference type="Gene3D" id="3.40.50.720">
    <property type="entry name" value="NAD(P)-binding Rossmann-like Domain"/>
    <property type="match status" value="1"/>
</dbReference>
<name>A0A1A9RY91_9NEIS</name>
<dbReference type="InterPro" id="IPR013785">
    <property type="entry name" value="Aldolase_TIM"/>
</dbReference>
<evidence type="ECO:0000256" key="2">
    <source>
        <dbReference type="ARBA" id="ARBA00001966"/>
    </source>
</evidence>
<dbReference type="PRINTS" id="PR00469">
    <property type="entry name" value="PNDRDTASEII"/>
</dbReference>
<dbReference type="GO" id="GO:0016491">
    <property type="term" value="F:oxidoreductase activity"/>
    <property type="evidence" value="ECO:0007669"/>
    <property type="project" value="UniProtKB-KW"/>
</dbReference>
<evidence type="ECO:0000256" key="3">
    <source>
        <dbReference type="ARBA" id="ARBA00011048"/>
    </source>
</evidence>
<feature type="domain" description="NADH:flavin oxidoreductase/NADH oxidase N-terminal" evidence="10">
    <location>
        <begin position="8"/>
        <end position="347"/>
    </location>
</feature>
<proteinExistence type="inferred from homology"/>
<dbReference type="GO" id="GO:0010181">
    <property type="term" value="F:FMN binding"/>
    <property type="evidence" value="ECO:0007669"/>
    <property type="project" value="InterPro"/>
</dbReference>
<dbReference type="Gene3D" id="3.50.50.60">
    <property type="entry name" value="FAD/NAD(P)-binding domain"/>
    <property type="match status" value="1"/>
</dbReference>
<keyword evidence="6" id="KW-0479">Metal-binding</keyword>
<evidence type="ECO:0000256" key="6">
    <source>
        <dbReference type="ARBA" id="ARBA00022723"/>
    </source>
</evidence>
<dbReference type="CDD" id="cd02803">
    <property type="entry name" value="OYE_like_FMN_family"/>
    <property type="match status" value="1"/>
</dbReference>
<dbReference type="RefSeq" id="WP_067590759.1">
    <property type="nucleotide sequence ID" value="NZ_LXSL01000013.1"/>
</dbReference>
<dbReference type="Proteomes" id="UP000077885">
    <property type="component" value="Unassembled WGS sequence"/>
</dbReference>
<evidence type="ECO:0000256" key="4">
    <source>
        <dbReference type="ARBA" id="ARBA00022630"/>
    </source>
</evidence>
<dbReference type="Pfam" id="PF07992">
    <property type="entry name" value="Pyr_redox_2"/>
    <property type="match status" value="1"/>
</dbReference>
<evidence type="ECO:0000259" key="11">
    <source>
        <dbReference type="Pfam" id="PF07992"/>
    </source>
</evidence>
<evidence type="ECO:0000256" key="8">
    <source>
        <dbReference type="ARBA" id="ARBA00023004"/>
    </source>
</evidence>
<evidence type="ECO:0000256" key="9">
    <source>
        <dbReference type="ARBA" id="ARBA00023014"/>
    </source>
</evidence>
<dbReference type="PRINTS" id="PR00368">
    <property type="entry name" value="FADPNR"/>
</dbReference>
<keyword evidence="4" id="KW-0285">Flavoprotein</keyword>
<organism evidence="12 13">
    <name type="scientific">Eikenella longinqua</name>
    <dbReference type="NCBI Taxonomy" id="1795827"/>
    <lineage>
        <taxon>Bacteria</taxon>
        <taxon>Pseudomonadati</taxon>
        <taxon>Pseudomonadota</taxon>
        <taxon>Betaproteobacteria</taxon>
        <taxon>Neisseriales</taxon>
        <taxon>Neisseriaceae</taxon>
        <taxon>Eikenella</taxon>
    </lineage>
</organism>
<dbReference type="InterPro" id="IPR023753">
    <property type="entry name" value="FAD/NAD-binding_dom"/>
</dbReference>
<keyword evidence="9" id="KW-0411">Iron-sulfur</keyword>
<comment type="caution">
    <text evidence="12">The sequence shown here is derived from an EMBL/GenBank/DDBJ whole genome shotgun (WGS) entry which is preliminary data.</text>
</comment>
<dbReference type="InterPro" id="IPR051793">
    <property type="entry name" value="NADH:flavin_oxidoreductase"/>
</dbReference>
<comment type="similarity">
    <text evidence="3">In the N-terminal section; belongs to the NADH:flavin oxidoreductase/NADH oxidase family.</text>
</comment>
<dbReference type="STRING" id="1795827.A7P95_02655"/>
<comment type="cofactor">
    <cofactor evidence="2">
        <name>[4Fe-4S] cluster</name>
        <dbReference type="ChEBI" id="CHEBI:49883"/>
    </cofactor>
</comment>
<evidence type="ECO:0000313" key="13">
    <source>
        <dbReference type="Proteomes" id="UP000077885"/>
    </source>
</evidence>
<evidence type="ECO:0000256" key="5">
    <source>
        <dbReference type="ARBA" id="ARBA00022643"/>
    </source>
</evidence>
<keyword evidence="8" id="KW-0408">Iron</keyword>